<evidence type="ECO:0000256" key="5">
    <source>
        <dbReference type="SAM" id="Phobius"/>
    </source>
</evidence>
<feature type="disulfide bond" evidence="3">
    <location>
        <begin position="306"/>
        <end position="340"/>
    </location>
</feature>
<evidence type="ECO:0000256" key="4">
    <source>
        <dbReference type="RuleBase" id="RU000454"/>
    </source>
</evidence>
<dbReference type="InterPro" id="IPR021109">
    <property type="entry name" value="Peptidase_aspartic_dom_sf"/>
</dbReference>
<keyword evidence="5" id="KW-0812">Transmembrane</keyword>
<feature type="chain" id="PRO_5042270984" evidence="6">
    <location>
        <begin position="19"/>
        <end position="513"/>
    </location>
</feature>
<dbReference type="GO" id="GO:0004190">
    <property type="term" value="F:aspartic-type endopeptidase activity"/>
    <property type="evidence" value="ECO:0007669"/>
    <property type="project" value="UniProtKB-KW"/>
</dbReference>
<dbReference type="EMBL" id="JARKIB010000084">
    <property type="protein sequence ID" value="KAJ7745074.1"/>
    <property type="molecule type" value="Genomic_DNA"/>
</dbReference>
<dbReference type="PANTHER" id="PTHR47966:SF51">
    <property type="entry name" value="BETA-SITE APP-CLEAVING ENZYME, ISOFORM A-RELATED"/>
    <property type="match status" value="1"/>
</dbReference>
<dbReference type="PROSITE" id="PS51767">
    <property type="entry name" value="PEPTIDASE_A1"/>
    <property type="match status" value="1"/>
</dbReference>
<dbReference type="InterPro" id="IPR034164">
    <property type="entry name" value="Pepsin-like_dom"/>
</dbReference>
<keyword evidence="5" id="KW-1133">Transmembrane helix</keyword>
<evidence type="ECO:0000256" key="2">
    <source>
        <dbReference type="ARBA" id="ARBA00022750"/>
    </source>
</evidence>
<keyword evidence="6" id="KW-0732">Signal</keyword>
<feature type="signal peptide" evidence="6">
    <location>
        <begin position="1"/>
        <end position="18"/>
    </location>
</feature>
<protein>
    <submittedName>
        <fullName evidence="8">Aspartic peptidase domain-containing protein</fullName>
    </submittedName>
</protein>
<feature type="transmembrane region" description="Helical" evidence="5">
    <location>
        <begin position="452"/>
        <end position="479"/>
    </location>
</feature>
<keyword evidence="4" id="KW-0378">Hydrolase</keyword>
<dbReference type="Gene3D" id="2.40.70.10">
    <property type="entry name" value="Acid Proteases"/>
    <property type="match status" value="2"/>
</dbReference>
<keyword evidence="9" id="KW-1185">Reference proteome</keyword>
<evidence type="ECO:0000256" key="6">
    <source>
        <dbReference type="SAM" id="SignalP"/>
    </source>
</evidence>
<proteinExistence type="inferred from homology"/>
<evidence type="ECO:0000313" key="8">
    <source>
        <dbReference type="EMBL" id="KAJ7745074.1"/>
    </source>
</evidence>
<keyword evidence="3" id="KW-1015">Disulfide bond</keyword>
<dbReference type="PROSITE" id="PS00141">
    <property type="entry name" value="ASP_PROTEASE"/>
    <property type="match status" value="1"/>
</dbReference>
<keyword evidence="5" id="KW-0472">Membrane</keyword>
<gene>
    <name evidence="8" type="ORF">B0H16DRAFT_1422340</name>
</gene>
<comment type="caution">
    <text evidence="8">The sequence shown here is derived from an EMBL/GenBank/DDBJ whole genome shotgun (WGS) entry which is preliminary data.</text>
</comment>
<dbReference type="CDD" id="cd05471">
    <property type="entry name" value="pepsin_like"/>
    <property type="match status" value="1"/>
</dbReference>
<evidence type="ECO:0000256" key="1">
    <source>
        <dbReference type="ARBA" id="ARBA00007447"/>
    </source>
</evidence>
<evidence type="ECO:0000259" key="7">
    <source>
        <dbReference type="PROSITE" id="PS51767"/>
    </source>
</evidence>
<organism evidence="8 9">
    <name type="scientific">Mycena metata</name>
    <dbReference type="NCBI Taxonomy" id="1033252"/>
    <lineage>
        <taxon>Eukaryota</taxon>
        <taxon>Fungi</taxon>
        <taxon>Dikarya</taxon>
        <taxon>Basidiomycota</taxon>
        <taxon>Agaricomycotina</taxon>
        <taxon>Agaricomycetes</taxon>
        <taxon>Agaricomycetidae</taxon>
        <taxon>Agaricales</taxon>
        <taxon>Marasmiineae</taxon>
        <taxon>Mycenaceae</taxon>
        <taxon>Mycena</taxon>
    </lineage>
</organism>
<name>A0AAD7IKA8_9AGAR</name>
<dbReference type="PANTHER" id="PTHR47966">
    <property type="entry name" value="BETA-SITE APP-CLEAVING ENZYME, ISOFORM A-RELATED"/>
    <property type="match status" value="1"/>
</dbReference>
<keyword evidence="2 4" id="KW-0064">Aspartyl protease</keyword>
<accession>A0AAD7IKA8</accession>
<dbReference type="InterPro" id="IPR001969">
    <property type="entry name" value="Aspartic_peptidase_AS"/>
</dbReference>
<sequence>MWFPVYLLPLVSVNCANSLVLHGRRLAPRTGKGATFTATGSSNPWTNTTLTGTQDRYATNITVSGQNFLVAIDTGSSDLWISPKSHLTFTDSGINTSIIYATSAVNGTIGFASVQVGPYGFSPQAFLVSSPDQVGLGGILDENLDGLIGFGFDGTSESAITLALGNSDTTVGQPFLFNMFDSSPDQENFIAISLSRTDDLEGSADASFTINELDDTYAAVNTTPPIGITPPDGQRWMIPLDGITVNGNAVALTPSKVAQTPTGKMAVLLDTGTPTAGVPTELLNAIYGNIPRALYSASQKVWVVPCNTTAIVTLTFGGRPFPIHPLDLSTIQTIEGVTVCTNAIAVFESDTAFDALFGDTIMRNVYSVFNFGSAIAKSPTRGSAIQLLSQTNATTAIADVTNVRMATLAASPPEGIPDSFQPLSFIQPPAVNAVALANGSSDESEEGQLQKWAPIVIGLLGANLVILLVLVAIGVVMCVKRGGKSGARVNYTPVQFSESVPTAESCEEKRYSD</sequence>
<evidence type="ECO:0000256" key="3">
    <source>
        <dbReference type="PIRSR" id="PIRSR601461-2"/>
    </source>
</evidence>
<dbReference type="GO" id="GO:0006508">
    <property type="term" value="P:proteolysis"/>
    <property type="evidence" value="ECO:0007669"/>
    <property type="project" value="UniProtKB-KW"/>
</dbReference>
<dbReference type="AlphaFoldDB" id="A0AAD7IKA8"/>
<dbReference type="InterPro" id="IPR033121">
    <property type="entry name" value="PEPTIDASE_A1"/>
</dbReference>
<keyword evidence="4" id="KW-0645">Protease</keyword>
<dbReference type="Pfam" id="PF00026">
    <property type="entry name" value="Asp"/>
    <property type="match status" value="1"/>
</dbReference>
<dbReference type="Proteomes" id="UP001215598">
    <property type="component" value="Unassembled WGS sequence"/>
</dbReference>
<dbReference type="InterPro" id="IPR001461">
    <property type="entry name" value="Aspartic_peptidase_A1"/>
</dbReference>
<dbReference type="SUPFAM" id="SSF50630">
    <property type="entry name" value="Acid proteases"/>
    <property type="match status" value="1"/>
</dbReference>
<reference evidence="8" key="1">
    <citation type="submission" date="2023-03" db="EMBL/GenBank/DDBJ databases">
        <title>Massive genome expansion in bonnet fungi (Mycena s.s.) driven by repeated elements and novel gene families across ecological guilds.</title>
        <authorList>
            <consortium name="Lawrence Berkeley National Laboratory"/>
            <person name="Harder C.B."/>
            <person name="Miyauchi S."/>
            <person name="Viragh M."/>
            <person name="Kuo A."/>
            <person name="Thoen E."/>
            <person name="Andreopoulos B."/>
            <person name="Lu D."/>
            <person name="Skrede I."/>
            <person name="Drula E."/>
            <person name="Henrissat B."/>
            <person name="Morin E."/>
            <person name="Kohler A."/>
            <person name="Barry K."/>
            <person name="LaButti K."/>
            <person name="Morin E."/>
            <person name="Salamov A."/>
            <person name="Lipzen A."/>
            <person name="Mereny Z."/>
            <person name="Hegedus B."/>
            <person name="Baldrian P."/>
            <person name="Stursova M."/>
            <person name="Weitz H."/>
            <person name="Taylor A."/>
            <person name="Grigoriev I.V."/>
            <person name="Nagy L.G."/>
            <person name="Martin F."/>
            <person name="Kauserud H."/>
        </authorList>
    </citation>
    <scope>NUCLEOTIDE SEQUENCE</scope>
    <source>
        <strain evidence="8">CBHHK182m</strain>
    </source>
</reference>
<evidence type="ECO:0000313" key="9">
    <source>
        <dbReference type="Proteomes" id="UP001215598"/>
    </source>
</evidence>
<feature type="domain" description="Peptidase A1" evidence="7">
    <location>
        <begin position="57"/>
        <end position="384"/>
    </location>
</feature>
<comment type="similarity">
    <text evidence="1 4">Belongs to the peptidase A1 family.</text>
</comment>
<dbReference type="PRINTS" id="PR00792">
    <property type="entry name" value="PEPSIN"/>
</dbReference>